<feature type="signal peptide" evidence="1">
    <location>
        <begin position="1"/>
        <end position="19"/>
    </location>
</feature>
<comment type="caution">
    <text evidence="2">The sequence shown here is derived from an EMBL/GenBank/DDBJ whole genome shotgun (WGS) entry which is preliminary data.</text>
</comment>
<organism evidence="2 3">
    <name type="scientific">Acetobacter cibinongensis</name>
    <dbReference type="NCBI Taxonomy" id="146475"/>
    <lineage>
        <taxon>Bacteria</taxon>
        <taxon>Pseudomonadati</taxon>
        <taxon>Pseudomonadota</taxon>
        <taxon>Alphaproteobacteria</taxon>
        <taxon>Acetobacterales</taxon>
        <taxon>Acetobacteraceae</taxon>
        <taxon>Acetobacter</taxon>
    </lineage>
</organism>
<accession>A0A1Z5YTM0</accession>
<evidence type="ECO:0000313" key="2">
    <source>
        <dbReference type="EMBL" id="OUJ01737.1"/>
    </source>
</evidence>
<dbReference type="EMBL" id="JOMQ01000040">
    <property type="protein sequence ID" value="OUJ01737.1"/>
    <property type="molecule type" value="Genomic_DNA"/>
</dbReference>
<dbReference type="AlphaFoldDB" id="A0A1Z5YTM0"/>
<dbReference type="InterPro" id="IPR011990">
    <property type="entry name" value="TPR-like_helical_dom_sf"/>
</dbReference>
<evidence type="ECO:0008006" key="4">
    <source>
        <dbReference type="Google" id="ProtNLM"/>
    </source>
</evidence>
<proteinExistence type="predicted"/>
<feature type="chain" id="PRO_5011967038" description="TPR repeat containing domain" evidence="1">
    <location>
        <begin position="20"/>
        <end position="411"/>
    </location>
</feature>
<dbReference type="RefSeq" id="WP_086651522.1">
    <property type="nucleotide sequence ID" value="NZ_JOMQ01000040.1"/>
</dbReference>
<dbReference type="Gene3D" id="1.25.40.10">
    <property type="entry name" value="Tetratricopeptide repeat domain"/>
    <property type="match status" value="1"/>
</dbReference>
<reference evidence="2 3" key="1">
    <citation type="submission" date="2014-06" db="EMBL/GenBank/DDBJ databases">
        <authorList>
            <person name="Ju J."/>
            <person name="Zhang J."/>
        </authorList>
    </citation>
    <scope>NUCLEOTIDE SEQUENCE [LARGE SCALE GENOMIC DNA]</scope>
    <source>
        <strain evidence="2 3">DsW_47</strain>
    </source>
</reference>
<gene>
    <name evidence="2" type="ORF">HK14_08215</name>
</gene>
<dbReference type="Pfam" id="PF13432">
    <property type="entry name" value="TPR_16"/>
    <property type="match status" value="1"/>
</dbReference>
<evidence type="ECO:0000313" key="3">
    <source>
        <dbReference type="Proteomes" id="UP000196086"/>
    </source>
</evidence>
<name>A0A1Z5YTM0_9PROT</name>
<evidence type="ECO:0000256" key="1">
    <source>
        <dbReference type="SAM" id="SignalP"/>
    </source>
</evidence>
<protein>
    <recommendedName>
        <fullName evidence="4">TPR repeat containing domain</fullName>
    </recommendedName>
</protein>
<dbReference type="SUPFAM" id="SSF48452">
    <property type="entry name" value="TPR-like"/>
    <property type="match status" value="1"/>
</dbReference>
<keyword evidence="1" id="KW-0732">Signal</keyword>
<dbReference type="Proteomes" id="UP000196086">
    <property type="component" value="Unassembled WGS sequence"/>
</dbReference>
<dbReference type="OrthoDB" id="7340606at2"/>
<sequence length="411" mass="44452">MSSHLLRISLFATAAFAFAQPMAHAEDTLKLEVGKALQQAQSALAAHNYTKAMAAVDEADAVKGKTDYDSYTVTQMRAAVATQAGDVSAASAAYDKLIASPRTPKATKQQMRMSEGTMAYTAKDYPRAVKAIERYQHEVGPNPTMDTLLAQSYYLQKDYPNTIRVLKAQIAAEVKAKKAPTEAQLQMLAASATAQKDSTASTHAYVMLATYYPKKEYWDLLLHELIVNAKIPPTLQLDVYRIRLAAGNVSQVRDFMDMTEIAVQTGLPQLALDLMNKGYEAKVLGQGAEAPRQARLKALVEKAVADKKASIAADEAKALQAKTGDDLLNVGYNYVMFGQADKGLDLMQKAIAKGVNDPNLASLHYGLAQMQAGKKADAITTLKAVEGDNGTHDIAQLWVLKLSPAPVATKK</sequence>